<dbReference type="RefSeq" id="WP_344793985.1">
    <property type="nucleotide sequence ID" value="NZ_BAABAU010000001.1"/>
</dbReference>
<keyword evidence="3" id="KW-1185">Reference proteome</keyword>
<dbReference type="Gene3D" id="2.60.120.200">
    <property type="match status" value="1"/>
</dbReference>
<proteinExistence type="predicted"/>
<evidence type="ECO:0000259" key="1">
    <source>
        <dbReference type="Pfam" id="PF00722"/>
    </source>
</evidence>
<gene>
    <name evidence="2" type="ORF">GCM10022256_10690</name>
</gene>
<dbReference type="InterPro" id="IPR013320">
    <property type="entry name" value="ConA-like_dom_sf"/>
</dbReference>
<name>A0ABP8DZP7_9MICO</name>
<dbReference type="InterPro" id="IPR000757">
    <property type="entry name" value="Beta-glucanase-like"/>
</dbReference>
<comment type="caution">
    <text evidence="2">The sequence shown here is derived from an EMBL/GenBank/DDBJ whole genome shotgun (WGS) entry which is preliminary data.</text>
</comment>
<dbReference type="Proteomes" id="UP001501594">
    <property type="component" value="Unassembled WGS sequence"/>
</dbReference>
<evidence type="ECO:0000313" key="3">
    <source>
        <dbReference type="Proteomes" id="UP001501594"/>
    </source>
</evidence>
<evidence type="ECO:0000313" key="2">
    <source>
        <dbReference type="EMBL" id="GAA4265457.1"/>
    </source>
</evidence>
<dbReference type="SUPFAM" id="SSF49899">
    <property type="entry name" value="Concanavalin A-like lectins/glucanases"/>
    <property type="match status" value="1"/>
</dbReference>
<organism evidence="2 3">
    <name type="scientific">Frondihabitans peucedani</name>
    <dbReference type="NCBI Taxonomy" id="598626"/>
    <lineage>
        <taxon>Bacteria</taxon>
        <taxon>Bacillati</taxon>
        <taxon>Actinomycetota</taxon>
        <taxon>Actinomycetes</taxon>
        <taxon>Micrococcales</taxon>
        <taxon>Microbacteriaceae</taxon>
        <taxon>Frondihabitans</taxon>
    </lineage>
</organism>
<dbReference type="CDD" id="cd00413">
    <property type="entry name" value="Glyco_hydrolase_16"/>
    <property type="match status" value="1"/>
</dbReference>
<feature type="domain" description="GH16" evidence="1">
    <location>
        <begin position="173"/>
        <end position="313"/>
    </location>
</feature>
<dbReference type="InterPro" id="IPR006311">
    <property type="entry name" value="TAT_signal"/>
</dbReference>
<dbReference type="EMBL" id="BAABAU010000001">
    <property type="protein sequence ID" value="GAA4265457.1"/>
    <property type="molecule type" value="Genomic_DNA"/>
</dbReference>
<accession>A0ABP8DZP7</accession>
<dbReference type="PROSITE" id="PS51318">
    <property type="entry name" value="TAT"/>
    <property type="match status" value="1"/>
</dbReference>
<sequence>MPSRRSFLSFFGASAAGAAFFGWRHRWHAPQTGIAAPTPAATASATARPSAVPSAAATVAPVAEPAAEATATATTASLIGSKMPTGTIVSNGTTWTQVYAEDFLTNAPLGGVTRVYPKLNFYASGKDTSGYGTYAPNQVLSVKDSALDFHLHSVNGQHLVASVVPDNYAPHVHARVSIRYRADPITGYKFVGMLWPKSDNWNEGEIDWPEGDLTRHPRPASAIAGTLGQGKGGAPVFLPPTEMFANTDQSQFHVATTEWTSSAVRFYWDGALVAEVTRGIPTTPLRVTLQAETWIAQGAPSNSSDGHIQIDWITIHEAR</sequence>
<dbReference type="Pfam" id="PF00722">
    <property type="entry name" value="Glyco_hydro_16"/>
    <property type="match status" value="1"/>
</dbReference>
<reference evidence="3" key="1">
    <citation type="journal article" date="2019" name="Int. J. Syst. Evol. Microbiol.">
        <title>The Global Catalogue of Microorganisms (GCM) 10K type strain sequencing project: providing services to taxonomists for standard genome sequencing and annotation.</title>
        <authorList>
            <consortium name="The Broad Institute Genomics Platform"/>
            <consortium name="The Broad Institute Genome Sequencing Center for Infectious Disease"/>
            <person name="Wu L."/>
            <person name="Ma J."/>
        </authorList>
    </citation>
    <scope>NUCLEOTIDE SEQUENCE [LARGE SCALE GENOMIC DNA]</scope>
    <source>
        <strain evidence="3">JCM 17442</strain>
    </source>
</reference>
<protein>
    <recommendedName>
        <fullName evidence="1">GH16 domain-containing protein</fullName>
    </recommendedName>
</protein>